<dbReference type="PANTHER" id="PTHR33619:SF3">
    <property type="entry name" value="POLYSACCHARIDE EXPORT PROTEIN GFCE-RELATED"/>
    <property type="match status" value="1"/>
</dbReference>
<keyword evidence="2" id="KW-0812">Transmembrane</keyword>
<keyword evidence="2" id="KW-1133">Transmembrane helix</keyword>
<proteinExistence type="predicted"/>
<evidence type="ECO:0000313" key="5">
    <source>
        <dbReference type="Proteomes" id="UP000198034"/>
    </source>
</evidence>
<dbReference type="PANTHER" id="PTHR33619">
    <property type="entry name" value="POLYSACCHARIDE EXPORT PROTEIN GFCE-RELATED"/>
    <property type="match status" value="1"/>
</dbReference>
<name>A0A246GE07_9FLAO</name>
<evidence type="ECO:0000256" key="1">
    <source>
        <dbReference type="ARBA" id="ARBA00022729"/>
    </source>
</evidence>
<reference evidence="4 5" key="1">
    <citation type="journal article" date="2017" name="Infect. Genet. Evol.">
        <title>Comparative genome analysis of fish pathogen Flavobacterium columnare reveals extensive sequence diversity within the species.</title>
        <authorList>
            <person name="Kayansamruaj P."/>
            <person name="Dong H.T."/>
            <person name="Hirono I."/>
            <person name="Kondo H."/>
            <person name="Senapin S."/>
            <person name="Rodkhum C."/>
        </authorList>
    </citation>
    <scope>NUCLEOTIDE SEQUENCE [LARGE SCALE GENOMIC DNA]</scope>
    <source>
        <strain evidence="4 5">1214</strain>
    </source>
</reference>
<dbReference type="InterPro" id="IPR003715">
    <property type="entry name" value="Poly_export_N"/>
</dbReference>
<protein>
    <submittedName>
        <fullName evidence="4">Sugar transporter</fullName>
    </submittedName>
</protein>
<comment type="caution">
    <text evidence="4">The sequence shown here is derived from an EMBL/GenBank/DDBJ whole genome shotgun (WGS) entry which is preliminary data.</text>
</comment>
<keyword evidence="1" id="KW-0732">Signal</keyword>
<dbReference type="Proteomes" id="UP000198034">
    <property type="component" value="Unassembled WGS sequence"/>
</dbReference>
<organism evidence="4 5">
    <name type="scientific">Flavobacterium columnare</name>
    <dbReference type="NCBI Taxonomy" id="996"/>
    <lineage>
        <taxon>Bacteria</taxon>
        <taxon>Pseudomonadati</taxon>
        <taxon>Bacteroidota</taxon>
        <taxon>Flavobacteriia</taxon>
        <taxon>Flavobacteriales</taxon>
        <taxon>Flavobacteriaceae</taxon>
        <taxon>Flavobacterium</taxon>
    </lineage>
</organism>
<dbReference type="AlphaFoldDB" id="A0A246GE07"/>
<dbReference type="GO" id="GO:0015159">
    <property type="term" value="F:polysaccharide transmembrane transporter activity"/>
    <property type="evidence" value="ECO:0007669"/>
    <property type="project" value="InterPro"/>
</dbReference>
<feature type="domain" description="Polysaccharide export protein N-terminal" evidence="3">
    <location>
        <begin position="47"/>
        <end position="140"/>
    </location>
</feature>
<keyword evidence="2" id="KW-0472">Membrane</keyword>
<dbReference type="InterPro" id="IPR049712">
    <property type="entry name" value="Poly_export"/>
</dbReference>
<evidence type="ECO:0000313" key="4">
    <source>
        <dbReference type="EMBL" id="OWP79608.1"/>
    </source>
</evidence>
<dbReference type="EMBL" id="MTCY01000002">
    <property type="protein sequence ID" value="OWP79608.1"/>
    <property type="molecule type" value="Genomic_DNA"/>
</dbReference>
<evidence type="ECO:0000259" key="3">
    <source>
        <dbReference type="Pfam" id="PF02563"/>
    </source>
</evidence>
<dbReference type="PROSITE" id="PS51257">
    <property type="entry name" value="PROKAR_LIPOPROTEIN"/>
    <property type="match status" value="1"/>
</dbReference>
<keyword evidence="4" id="KW-0762">Sugar transport</keyword>
<accession>A0A246GE07</accession>
<keyword evidence="4" id="KW-0813">Transport</keyword>
<gene>
    <name evidence="4" type="ORF">BWK62_01400</name>
</gene>
<sequence>MRSKIYLFVFGIISFFVLGCSQQKKIAYYSDLSNNSSFENVVFFEPKIQPDDLLLITVSAPDPDAAAPFNLESTTAPSVSNQGMSGPRQQQLYLVDQKNQIEFPIIGALTFGGLKKEEAISLLKNKLKVYIKNPIVNIRIMNFKVSVIGEVVRPGSFNVVSERITLPEALSLAGDLTIYGKRDNVLLIRENEGRKSYHRIDLTKSDFMNSPYYYLKQNDLIYIEPNRARANASTFNQNIPVWISLSSVLISLVLLFKK</sequence>
<evidence type="ECO:0000256" key="2">
    <source>
        <dbReference type="SAM" id="Phobius"/>
    </source>
</evidence>
<dbReference type="Gene3D" id="3.10.560.10">
    <property type="entry name" value="Outer membrane lipoprotein wza domain like"/>
    <property type="match status" value="1"/>
</dbReference>
<dbReference type="Pfam" id="PF02563">
    <property type="entry name" value="Poly_export"/>
    <property type="match status" value="1"/>
</dbReference>
<feature type="transmembrane region" description="Helical" evidence="2">
    <location>
        <begin position="239"/>
        <end position="256"/>
    </location>
</feature>